<sequence>MSADNEGVSIIGPNTFQRDVTLNQIGVANDGRYLTIGAVHSAWFEMWKTALNQSKILLQVQTSDYFEREACIKEMQRIEEARNSGAKFHTLALKADDLPDVVVGSDTTPIYLIKAGPVSAHLPGSWKISATQVGEIASIMKAYGC</sequence>
<dbReference type="AlphaFoldDB" id="A0A917KA07"/>
<protein>
    <submittedName>
        <fullName evidence="1">Uncharacterized protein</fullName>
    </submittedName>
</protein>
<keyword evidence="2" id="KW-1185">Reference proteome</keyword>
<comment type="caution">
    <text evidence="1">The sequence shown here is derived from an EMBL/GenBank/DDBJ whole genome shotgun (WGS) entry which is preliminary data.</text>
</comment>
<accession>A0A917KA07</accession>
<reference evidence="1" key="2">
    <citation type="submission" date="2020-09" db="EMBL/GenBank/DDBJ databases">
        <authorList>
            <person name="Sun Q."/>
            <person name="Zhou Y."/>
        </authorList>
    </citation>
    <scope>NUCLEOTIDE SEQUENCE</scope>
    <source>
        <strain evidence="1">CGMCC 1.3617</strain>
    </source>
</reference>
<organism evidence="1 2">
    <name type="scientific">Neoroseomonas lacus</name>
    <dbReference type="NCBI Taxonomy" id="287609"/>
    <lineage>
        <taxon>Bacteria</taxon>
        <taxon>Pseudomonadati</taxon>
        <taxon>Pseudomonadota</taxon>
        <taxon>Alphaproteobacteria</taxon>
        <taxon>Acetobacterales</taxon>
        <taxon>Acetobacteraceae</taxon>
        <taxon>Neoroseomonas</taxon>
    </lineage>
</organism>
<evidence type="ECO:0000313" key="1">
    <source>
        <dbReference type="EMBL" id="GGJ03914.1"/>
    </source>
</evidence>
<name>A0A917KA07_9PROT</name>
<evidence type="ECO:0000313" key="2">
    <source>
        <dbReference type="Proteomes" id="UP000661507"/>
    </source>
</evidence>
<gene>
    <name evidence="1" type="ORF">GCM10011320_08660</name>
</gene>
<dbReference type="EMBL" id="BMKW01000002">
    <property type="protein sequence ID" value="GGJ03914.1"/>
    <property type="molecule type" value="Genomic_DNA"/>
</dbReference>
<proteinExistence type="predicted"/>
<reference evidence="1" key="1">
    <citation type="journal article" date="2014" name="Int. J. Syst. Evol. Microbiol.">
        <title>Complete genome sequence of Corynebacterium casei LMG S-19264T (=DSM 44701T), isolated from a smear-ripened cheese.</title>
        <authorList>
            <consortium name="US DOE Joint Genome Institute (JGI-PGF)"/>
            <person name="Walter F."/>
            <person name="Albersmeier A."/>
            <person name="Kalinowski J."/>
            <person name="Ruckert C."/>
        </authorList>
    </citation>
    <scope>NUCLEOTIDE SEQUENCE</scope>
    <source>
        <strain evidence="1">CGMCC 1.3617</strain>
    </source>
</reference>
<dbReference type="Proteomes" id="UP000661507">
    <property type="component" value="Unassembled WGS sequence"/>
</dbReference>